<dbReference type="PROSITE" id="PS00678">
    <property type="entry name" value="WD_REPEATS_1"/>
    <property type="match status" value="2"/>
</dbReference>
<evidence type="ECO:0000256" key="2">
    <source>
        <dbReference type="ARBA" id="ARBA00022574"/>
    </source>
</evidence>
<dbReference type="InterPro" id="IPR051959">
    <property type="entry name" value="PAK1-Kinase_Regulator"/>
</dbReference>
<name>A0A5N5QGN1_9AGAM</name>
<dbReference type="Pfam" id="PF00400">
    <property type="entry name" value="WD40"/>
    <property type="match status" value="3"/>
</dbReference>
<dbReference type="AlphaFoldDB" id="A0A5N5QGN1"/>
<dbReference type="PROSITE" id="PS50294">
    <property type="entry name" value="WD_REPEATS_REGION"/>
    <property type="match status" value="2"/>
</dbReference>
<evidence type="ECO:0000256" key="1">
    <source>
        <dbReference type="ARBA" id="ARBA00022517"/>
    </source>
</evidence>
<dbReference type="SMART" id="SM00320">
    <property type="entry name" value="WD40"/>
    <property type="match status" value="5"/>
</dbReference>
<dbReference type="GO" id="GO:0042254">
    <property type="term" value="P:ribosome biogenesis"/>
    <property type="evidence" value="ECO:0007669"/>
    <property type="project" value="UniProtKB-KW"/>
</dbReference>
<reference evidence="5 6" key="1">
    <citation type="journal article" date="2019" name="Fungal Biol. Biotechnol.">
        <title>Draft genome sequence of fastidious pathogen Ceratobasidium theobromae, which causes vascular-streak dieback in Theobroma cacao.</title>
        <authorList>
            <person name="Ali S.S."/>
            <person name="Asman A."/>
            <person name="Shao J."/>
            <person name="Firmansyah A.P."/>
            <person name="Susilo A.W."/>
            <person name="Rosmana A."/>
            <person name="McMahon P."/>
            <person name="Junaid M."/>
            <person name="Guest D."/>
            <person name="Kheng T.Y."/>
            <person name="Meinhardt L.W."/>
            <person name="Bailey B.A."/>
        </authorList>
    </citation>
    <scope>NUCLEOTIDE SEQUENCE [LARGE SCALE GENOMIC DNA]</scope>
    <source>
        <strain evidence="5 6">CT2</strain>
    </source>
</reference>
<dbReference type="InterPro" id="IPR015943">
    <property type="entry name" value="WD40/YVTN_repeat-like_dom_sf"/>
</dbReference>
<proteinExistence type="predicted"/>
<accession>A0A5N5QGN1</accession>
<dbReference type="InterPro" id="IPR020472">
    <property type="entry name" value="WD40_PAC1"/>
</dbReference>
<comment type="caution">
    <text evidence="5">The sequence shown here is derived from an EMBL/GenBank/DDBJ whole genome shotgun (WGS) entry which is preliminary data.</text>
</comment>
<feature type="repeat" description="WD" evidence="4">
    <location>
        <begin position="75"/>
        <end position="117"/>
    </location>
</feature>
<dbReference type="Gene3D" id="2.130.10.10">
    <property type="entry name" value="YVTN repeat-like/Quinoprotein amine dehydrogenase"/>
    <property type="match status" value="2"/>
</dbReference>
<keyword evidence="2 4" id="KW-0853">WD repeat</keyword>
<sequence>MLKRARIAEGSLVRPLDNTQLVSEPIPAPTDSASSTFKIVVGTYEKLLYGLEGRFAPDSDPSNQPNITLTPLFIFPAHVACVKALGASPHGGKWLATGSTDEIIKIWDLRRRKEVGGLVQHQGSITRLTFPSRSHLLSASEDGTLALFSTRDWALLRTFRGHKGRVNDVSMHPSGKLALSVGKDRTLRMWDMMRGKGSASTKLGKEGELVRWSPRGTIFVVQAGVTFDIFRTDMSILNSTNHASRIHDLKFWSSVDHPGQDILLVAAEDKLVTVYQINSDEPTSKIIAKFAGHTNRIKALDFVDVAQPGLKDRNITLMSTASSDGNIFVYNLSQIPIGSSTSDDIPVFKPIASYNTKGSRLVCLTMADGSPTITSSTLQVKRKAQ</sequence>
<dbReference type="Proteomes" id="UP000383932">
    <property type="component" value="Unassembled WGS sequence"/>
</dbReference>
<dbReference type="PROSITE" id="PS50082">
    <property type="entry name" value="WD_REPEATS_2"/>
    <property type="match status" value="2"/>
</dbReference>
<dbReference type="OrthoDB" id="308449at2759"/>
<dbReference type="PANTHER" id="PTHR44675">
    <property type="entry name" value="PAK1 INTERACTING PROTEIN 1"/>
    <property type="match status" value="1"/>
</dbReference>
<dbReference type="PRINTS" id="PR00320">
    <property type="entry name" value="GPROTEINBRPT"/>
</dbReference>
<evidence type="ECO:0000256" key="4">
    <source>
        <dbReference type="PROSITE-ProRule" id="PRU00221"/>
    </source>
</evidence>
<evidence type="ECO:0000256" key="3">
    <source>
        <dbReference type="ARBA" id="ARBA00022737"/>
    </source>
</evidence>
<dbReference type="SUPFAM" id="SSF50978">
    <property type="entry name" value="WD40 repeat-like"/>
    <property type="match status" value="1"/>
</dbReference>
<keyword evidence="1" id="KW-0690">Ribosome biogenesis</keyword>
<dbReference type="EMBL" id="SSOP01000142">
    <property type="protein sequence ID" value="KAB5590834.1"/>
    <property type="molecule type" value="Genomic_DNA"/>
</dbReference>
<evidence type="ECO:0000313" key="5">
    <source>
        <dbReference type="EMBL" id="KAB5590834.1"/>
    </source>
</evidence>
<keyword evidence="3" id="KW-0677">Repeat</keyword>
<gene>
    <name evidence="5" type="ORF">CTheo_5734</name>
</gene>
<dbReference type="InterPro" id="IPR036322">
    <property type="entry name" value="WD40_repeat_dom_sf"/>
</dbReference>
<feature type="repeat" description="WD" evidence="4">
    <location>
        <begin position="159"/>
        <end position="200"/>
    </location>
</feature>
<dbReference type="PANTHER" id="PTHR44675:SF1">
    <property type="entry name" value="P21-ACTIVATED PROTEIN KINASE-INTERACTING PROTEIN 1"/>
    <property type="match status" value="1"/>
</dbReference>
<dbReference type="InterPro" id="IPR001680">
    <property type="entry name" value="WD40_rpt"/>
</dbReference>
<organism evidence="5 6">
    <name type="scientific">Ceratobasidium theobromae</name>
    <dbReference type="NCBI Taxonomy" id="1582974"/>
    <lineage>
        <taxon>Eukaryota</taxon>
        <taxon>Fungi</taxon>
        <taxon>Dikarya</taxon>
        <taxon>Basidiomycota</taxon>
        <taxon>Agaricomycotina</taxon>
        <taxon>Agaricomycetes</taxon>
        <taxon>Cantharellales</taxon>
        <taxon>Ceratobasidiaceae</taxon>
        <taxon>Ceratobasidium</taxon>
    </lineage>
</organism>
<dbReference type="InterPro" id="IPR019775">
    <property type="entry name" value="WD40_repeat_CS"/>
</dbReference>
<evidence type="ECO:0000313" key="6">
    <source>
        <dbReference type="Proteomes" id="UP000383932"/>
    </source>
</evidence>
<keyword evidence="6" id="KW-1185">Reference proteome</keyword>
<protein>
    <submittedName>
        <fullName evidence="5">MAK11 protein (Maintenance of killer toxin-encoding satellite M1 dsRNA)</fullName>
    </submittedName>
</protein>